<comment type="caution">
    <text evidence="1">The sequence shown here is derived from an EMBL/GenBank/DDBJ whole genome shotgun (WGS) entry which is preliminary data.</text>
</comment>
<accession>A0A7J7KYN5</accession>
<dbReference type="AlphaFoldDB" id="A0A7J7KYN5"/>
<gene>
    <name evidence="1" type="ORF">GIB67_015312</name>
</gene>
<keyword evidence="2" id="KW-1185">Reference proteome</keyword>
<proteinExistence type="predicted"/>
<organism evidence="1 2">
    <name type="scientific">Kingdonia uniflora</name>
    <dbReference type="NCBI Taxonomy" id="39325"/>
    <lineage>
        <taxon>Eukaryota</taxon>
        <taxon>Viridiplantae</taxon>
        <taxon>Streptophyta</taxon>
        <taxon>Embryophyta</taxon>
        <taxon>Tracheophyta</taxon>
        <taxon>Spermatophyta</taxon>
        <taxon>Magnoliopsida</taxon>
        <taxon>Ranunculales</taxon>
        <taxon>Circaeasteraceae</taxon>
        <taxon>Kingdonia</taxon>
    </lineage>
</organism>
<dbReference type="Proteomes" id="UP000541444">
    <property type="component" value="Unassembled WGS sequence"/>
</dbReference>
<evidence type="ECO:0000313" key="2">
    <source>
        <dbReference type="Proteomes" id="UP000541444"/>
    </source>
</evidence>
<dbReference type="EMBL" id="JACGCM010002784">
    <property type="protein sequence ID" value="KAF6135459.1"/>
    <property type="molecule type" value="Genomic_DNA"/>
</dbReference>
<sequence length="96" mass="10605">MPIMKRIKARTIVISSSRSAAMVKYVLKCEMLTFSLFIWLESMLGSNCLALDNTFHTSSYDTCVGYRPIDNDINIVISNGMTPISAHGNKNVCVVG</sequence>
<reference evidence="1 2" key="1">
    <citation type="journal article" date="2020" name="IScience">
        <title>Genome Sequencing of the Endangered Kingdonia uniflora (Circaeasteraceae, Ranunculales) Reveals Potential Mechanisms of Evolutionary Specialization.</title>
        <authorList>
            <person name="Sun Y."/>
            <person name="Deng T."/>
            <person name="Zhang A."/>
            <person name="Moore M.J."/>
            <person name="Landis J.B."/>
            <person name="Lin N."/>
            <person name="Zhang H."/>
            <person name="Zhang X."/>
            <person name="Huang J."/>
            <person name="Zhang X."/>
            <person name="Sun H."/>
            <person name="Wang H."/>
        </authorList>
    </citation>
    <scope>NUCLEOTIDE SEQUENCE [LARGE SCALE GENOMIC DNA]</scope>
    <source>
        <strain evidence="1">TB1705</strain>
        <tissue evidence="1">Leaf</tissue>
    </source>
</reference>
<name>A0A7J7KYN5_9MAGN</name>
<protein>
    <submittedName>
        <fullName evidence="1">Uncharacterized protein</fullName>
    </submittedName>
</protein>
<evidence type="ECO:0000313" key="1">
    <source>
        <dbReference type="EMBL" id="KAF6135459.1"/>
    </source>
</evidence>
<feature type="non-terminal residue" evidence="1">
    <location>
        <position position="96"/>
    </location>
</feature>